<evidence type="ECO:0000313" key="2">
    <source>
        <dbReference type="Proteomes" id="UP001165740"/>
    </source>
</evidence>
<proteinExistence type="predicted"/>
<keyword evidence="2" id="KW-1185">Reference proteome</keyword>
<sequence length="268" mass="31563">MYNMIARSVLLLIPLTMYLVCRTEGCGKEDWRSLQMLWLEDEWTDLTDKRKNTESLHEFIQLLYTKPQYLRLQDAMLQLRLTMEKELLQMHLGIKEANLRIKDEKFKVFKGVLTMMHRDFIMFFQRLPEKLKRRAPTELKEFYRLLAILTPNDDSFDTKDSKLVLEKWQKLASALKLVLLHIESYVAKKNLKWFQEVKKKLDVSIGIVDNHSRWLRVDPTLYDTNTDSSAGIGLANSESADLKKKIKSSSKKDFFSALEELGVTYFVK</sequence>
<dbReference type="GeneID" id="106079104"/>
<keyword evidence="1" id="KW-0732">Signal</keyword>
<evidence type="ECO:0000256" key="1">
    <source>
        <dbReference type="SAM" id="SignalP"/>
    </source>
</evidence>
<dbReference type="AlphaFoldDB" id="A0A9W2ZND3"/>
<accession>A0A9W2ZND3</accession>
<dbReference type="Proteomes" id="UP001165740">
    <property type="component" value="Chromosome 1"/>
</dbReference>
<dbReference type="RefSeq" id="XP_055876413.1">
    <property type="nucleotide sequence ID" value="XM_056020438.1"/>
</dbReference>
<evidence type="ECO:0000313" key="3">
    <source>
        <dbReference type="RefSeq" id="XP_055876413.1"/>
    </source>
</evidence>
<organism evidence="2 3">
    <name type="scientific">Biomphalaria glabrata</name>
    <name type="common">Bloodfluke planorb</name>
    <name type="synonym">Freshwater snail</name>
    <dbReference type="NCBI Taxonomy" id="6526"/>
    <lineage>
        <taxon>Eukaryota</taxon>
        <taxon>Metazoa</taxon>
        <taxon>Spiralia</taxon>
        <taxon>Lophotrochozoa</taxon>
        <taxon>Mollusca</taxon>
        <taxon>Gastropoda</taxon>
        <taxon>Heterobranchia</taxon>
        <taxon>Euthyneura</taxon>
        <taxon>Panpulmonata</taxon>
        <taxon>Hygrophila</taxon>
        <taxon>Lymnaeoidea</taxon>
        <taxon>Planorbidae</taxon>
        <taxon>Biomphalaria</taxon>
    </lineage>
</organism>
<protein>
    <submittedName>
        <fullName evidence="3">Uncharacterized protein LOC106079104</fullName>
    </submittedName>
</protein>
<name>A0A9W2ZND3_BIOGL</name>
<feature type="chain" id="PRO_5040770587" evidence="1">
    <location>
        <begin position="26"/>
        <end position="268"/>
    </location>
</feature>
<reference evidence="3" key="1">
    <citation type="submission" date="2025-08" db="UniProtKB">
        <authorList>
            <consortium name="RefSeq"/>
        </authorList>
    </citation>
    <scope>IDENTIFICATION</scope>
</reference>
<feature type="signal peptide" evidence="1">
    <location>
        <begin position="1"/>
        <end position="25"/>
    </location>
</feature>
<gene>
    <name evidence="3" type="primary">LOC106079104</name>
</gene>
<dbReference type="OrthoDB" id="10317135at2759"/>